<dbReference type="EMBL" id="CP070496">
    <property type="protein sequence ID" value="QSB03999.1"/>
    <property type="molecule type" value="Genomic_DNA"/>
</dbReference>
<evidence type="ECO:0000313" key="2">
    <source>
        <dbReference type="EMBL" id="QSB03999.1"/>
    </source>
</evidence>
<organism evidence="2 3">
    <name type="scientific">Natronoglycomyces albus</name>
    <dbReference type="NCBI Taxonomy" id="2811108"/>
    <lineage>
        <taxon>Bacteria</taxon>
        <taxon>Bacillati</taxon>
        <taxon>Actinomycetota</taxon>
        <taxon>Actinomycetes</taxon>
        <taxon>Glycomycetales</taxon>
        <taxon>Glycomycetaceae</taxon>
        <taxon>Natronoglycomyces</taxon>
    </lineage>
</organism>
<sequence length="231" mass="25547">MLGVVVVGGIGWALSSDSDSSDDDGRNEDGSFATQMTDPFADAGQCTTEDLERRAEDIDVVSCEDPTAYWEVTAVSTDVDDTMSFMGSFYDNYDKIEEVCGQYFHHGPWNDWFVVYDETDRSIYYLMCLAPLDKPDADGFTLRLPAAGECVDANMIFVVDCSDSAAEYETLKIEHLSDTPHMGADIMETEIQALLDSTCEGTDWTMGYWHELPNTDIVNGGVTHVLCLTEA</sequence>
<proteinExistence type="predicted"/>
<evidence type="ECO:0000256" key="1">
    <source>
        <dbReference type="SAM" id="MobiDB-lite"/>
    </source>
</evidence>
<evidence type="ECO:0000313" key="3">
    <source>
        <dbReference type="Proteomes" id="UP000662939"/>
    </source>
</evidence>
<accession>A0A895XKP7</accession>
<dbReference type="Proteomes" id="UP000662939">
    <property type="component" value="Chromosome"/>
</dbReference>
<dbReference type="AlphaFoldDB" id="A0A895XKP7"/>
<name>A0A895XKP7_9ACTN</name>
<keyword evidence="3" id="KW-1185">Reference proteome</keyword>
<gene>
    <name evidence="2" type="ORF">JQS30_09195</name>
</gene>
<dbReference type="RefSeq" id="WP_213169997.1">
    <property type="nucleotide sequence ID" value="NZ_CP070496.1"/>
</dbReference>
<dbReference type="KEGG" id="nav:JQS30_09195"/>
<feature type="region of interest" description="Disordered" evidence="1">
    <location>
        <begin position="16"/>
        <end position="38"/>
    </location>
</feature>
<protein>
    <submittedName>
        <fullName evidence="2">Uncharacterized protein</fullName>
    </submittedName>
</protein>
<reference evidence="2" key="1">
    <citation type="submission" date="2021-02" db="EMBL/GenBank/DDBJ databases">
        <title>Natronoglycomyces albus gen. nov., sp. nov, a haloalkaliphilic actinobacterium from a soda solonchak soil.</title>
        <authorList>
            <person name="Sorokin D.Y."/>
            <person name="Khijniak T.V."/>
            <person name="Zakharycheva A.P."/>
            <person name="Boueva O.V."/>
            <person name="Ariskina E.V."/>
            <person name="Hahnke R.L."/>
            <person name="Bunk B."/>
            <person name="Sproer C."/>
            <person name="Schumann P."/>
            <person name="Evtushenko L.I."/>
            <person name="Kublanov I.V."/>
        </authorList>
    </citation>
    <scope>NUCLEOTIDE SEQUENCE</scope>
    <source>
        <strain evidence="2">DSM 106290</strain>
    </source>
</reference>